<dbReference type="AlphaFoldDB" id="A0A2T7T4C6"/>
<reference evidence="1 2" key="1">
    <citation type="submission" date="2013-12" db="EMBL/GenBank/DDBJ databases">
        <title>Annotated genome of Streptomyces scopuliridis.</title>
        <authorList>
            <person name="Olson J.B."/>
        </authorList>
    </citation>
    <scope>NUCLEOTIDE SEQUENCE [LARGE SCALE GENOMIC DNA]</scope>
    <source>
        <strain evidence="1 2">RB72</strain>
    </source>
</reference>
<dbReference type="Proteomes" id="UP000245992">
    <property type="component" value="Unassembled WGS sequence"/>
</dbReference>
<gene>
    <name evidence="1" type="ORF">Y717_19500</name>
</gene>
<sequence>MLIDMFGVGGTLLVPMADPRPDASPAVPDEAELFRRIFGDPPPH</sequence>
<name>A0A2T7T4C6_9ACTN</name>
<dbReference type="STRING" id="1440053.GCA_000718095_01687"/>
<protein>
    <submittedName>
        <fullName evidence="1">Uncharacterized protein</fullName>
    </submittedName>
</protein>
<proteinExistence type="predicted"/>
<evidence type="ECO:0000313" key="1">
    <source>
        <dbReference type="EMBL" id="PVE10007.1"/>
    </source>
</evidence>
<accession>A0A2T7T4C6</accession>
<comment type="caution">
    <text evidence="1">The sequence shown here is derived from an EMBL/GenBank/DDBJ whole genome shotgun (WGS) entry which is preliminary data.</text>
</comment>
<dbReference type="RefSeq" id="WP_276311310.1">
    <property type="nucleotide sequence ID" value="NZ_AZSP01000236.1"/>
</dbReference>
<keyword evidence="2" id="KW-1185">Reference proteome</keyword>
<organism evidence="1 2">
    <name type="scientific">Streptomyces scopuliridis RB72</name>
    <dbReference type="NCBI Taxonomy" id="1440053"/>
    <lineage>
        <taxon>Bacteria</taxon>
        <taxon>Bacillati</taxon>
        <taxon>Actinomycetota</taxon>
        <taxon>Actinomycetes</taxon>
        <taxon>Kitasatosporales</taxon>
        <taxon>Streptomycetaceae</taxon>
        <taxon>Streptomyces</taxon>
    </lineage>
</organism>
<dbReference type="EMBL" id="AZSP01000236">
    <property type="protein sequence ID" value="PVE10007.1"/>
    <property type="molecule type" value="Genomic_DNA"/>
</dbReference>
<evidence type="ECO:0000313" key="2">
    <source>
        <dbReference type="Proteomes" id="UP000245992"/>
    </source>
</evidence>